<keyword evidence="2" id="KW-0342">GTP-binding</keyword>
<dbReference type="InterPro" id="IPR027417">
    <property type="entry name" value="P-loop_NTPase"/>
</dbReference>
<dbReference type="PANTHER" id="PTHR43512:SF4">
    <property type="entry name" value="TRANSLATION FACTOR GUF1 HOMOLOG, CHLOROPLASTIC"/>
    <property type="match status" value="1"/>
</dbReference>
<dbReference type="PROSITE" id="PS00301">
    <property type="entry name" value="G_TR_1"/>
    <property type="match status" value="1"/>
</dbReference>
<feature type="compositionally biased region" description="Low complexity" evidence="3">
    <location>
        <begin position="298"/>
        <end position="313"/>
    </location>
</feature>
<dbReference type="PRINTS" id="PR00315">
    <property type="entry name" value="ELONGATNFCT"/>
</dbReference>
<dbReference type="PANTHER" id="PTHR43512">
    <property type="entry name" value="TRANSLATION FACTOR GUF1-RELATED"/>
    <property type="match status" value="1"/>
</dbReference>
<dbReference type="SUPFAM" id="SSF50447">
    <property type="entry name" value="Translation proteins"/>
    <property type="match status" value="1"/>
</dbReference>
<evidence type="ECO:0000313" key="5">
    <source>
        <dbReference type="EMBL" id="GMA27715.1"/>
    </source>
</evidence>
<dbReference type="AlphaFoldDB" id="A0AA37UCW2"/>
<dbReference type="InterPro" id="IPR031157">
    <property type="entry name" value="G_TR_CS"/>
</dbReference>
<dbReference type="InterPro" id="IPR009000">
    <property type="entry name" value="Transl_B-barrel_sf"/>
</dbReference>
<gene>
    <name evidence="5" type="ORF">GCM10025874_09680</name>
</gene>
<dbReference type="GO" id="GO:0045727">
    <property type="term" value="P:positive regulation of translation"/>
    <property type="evidence" value="ECO:0007669"/>
    <property type="project" value="TreeGrafter"/>
</dbReference>
<feature type="region of interest" description="Disordered" evidence="3">
    <location>
        <begin position="282"/>
        <end position="327"/>
    </location>
</feature>
<evidence type="ECO:0000256" key="3">
    <source>
        <dbReference type="SAM" id="MobiDB-lite"/>
    </source>
</evidence>
<comment type="caution">
    <text evidence="5">The sequence shown here is derived from an EMBL/GenBank/DDBJ whole genome shotgun (WGS) entry which is preliminary data.</text>
</comment>
<reference evidence="5 6" key="1">
    <citation type="journal article" date="2014" name="Int. J. Syst. Evol. Microbiol.">
        <title>Complete genome sequence of Corynebacterium casei LMG S-19264T (=DSM 44701T), isolated from a smear-ripened cheese.</title>
        <authorList>
            <consortium name="US DOE Joint Genome Institute (JGI-PGF)"/>
            <person name="Walter F."/>
            <person name="Albersmeier A."/>
            <person name="Kalinowski J."/>
            <person name="Ruckert C."/>
        </authorList>
    </citation>
    <scope>NUCLEOTIDE SEQUENCE [LARGE SCALE GENOMIC DNA]</scope>
    <source>
        <strain evidence="5 6">NBRC 112289</strain>
    </source>
</reference>
<dbReference type="CDD" id="cd01890">
    <property type="entry name" value="LepA"/>
    <property type="match status" value="1"/>
</dbReference>
<organism evidence="5 6">
    <name type="scientific">Arenivirga flava</name>
    <dbReference type="NCBI Taxonomy" id="1930060"/>
    <lineage>
        <taxon>Bacteria</taxon>
        <taxon>Bacillati</taxon>
        <taxon>Actinomycetota</taxon>
        <taxon>Actinomycetes</taxon>
        <taxon>Micrococcales</taxon>
        <taxon>Microbacteriaceae</taxon>
        <taxon>Arenivirga</taxon>
    </lineage>
</organism>
<dbReference type="InterPro" id="IPR000795">
    <property type="entry name" value="T_Tr_GTP-bd_dom"/>
</dbReference>
<dbReference type="PROSITE" id="PS51722">
    <property type="entry name" value="G_TR_2"/>
    <property type="match status" value="1"/>
</dbReference>
<keyword evidence="1" id="KW-0547">Nucleotide-binding</keyword>
<evidence type="ECO:0000313" key="6">
    <source>
        <dbReference type="Proteomes" id="UP001157160"/>
    </source>
</evidence>
<dbReference type="Pfam" id="PF00009">
    <property type="entry name" value="GTP_EFTU"/>
    <property type="match status" value="1"/>
</dbReference>
<dbReference type="GO" id="GO:0003924">
    <property type="term" value="F:GTPase activity"/>
    <property type="evidence" value="ECO:0007669"/>
    <property type="project" value="InterPro"/>
</dbReference>
<dbReference type="InterPro" id="IPR005225">
    <property type="entry name" value="Small_GTP-bd"/>
</dbReference>
<dbReference type="Proteomes" id="UP001157160">
    <property type="component" value="Unassembled WGS sequence"/>
</dbReference>
<dbReference type="Gene3D" id="3.40.50.300">
    <property type="entry name" value="P-loop containing nucleotide triphosphate hydrolases"/>
    <property type="match status" value="1"/>
</dbReference>
<evidence type="ECO:0000256" key="1">
    <source>
        <dbReference type="ARBA" id="ARBA00022741"/>
    </source>
</evidence>
<dbReference type="SUPFAM" id="SSF52540">
    <property type="entry name" value="P-loop containing nucleoside triphosphate hydrolases"/>
    <property type="match status" value="1"/>
</dbReference>
<sequence length="327" mass="34316">MNRLRSSLPAHRIRNFAIIAHVDHGKSTLADRLIEATGTVEARRMREQVLDSMDLERERGITIKLQTVRMFAEGPDGEVHQLHLIDTPGHVDFTGEVTRSLAAADGVLLLVDATQGVQAQTVANLRLANELGLAVLPVVNKIDSPLADVAAALDGLDALPGVDAAAAVLVSARTGEGVAELIEQIIAQLPPPSGDATAPLRAIVFDSHYDPFAGVVLHVRVVDGTLLAGQRMLAHSSGTSLVPAEVGVFAPAAQVTGALLAGEVGWVSAAMKDATLVRPGEILVDPEADPTGRRRSSGRPSRWSSPGSTRPGRATSRRCAARSNASP</sequence>
<name>A0AA37UCW2_9MICO</name>
<dbReference type="Gene3D" id="2.40.30.10">
    <property type="entry name" value="Translation factors"/>
    <property type="match status" value="1"/>
</dbReference>
<dbReference type="RefSeq" id="WP_284230518.1">
    <property type="nucleotide sequence ID" value="NZ_BSUL01000001.1"/>
</dbReference>
<dbReference type="NCBIfam" id="TIGR00231">
    <property type="entry name" value="small_GTP"/>
    <property type="match status" value="1"/>
</dbReference>
<protein>
    <recommendedName>
        <fullName evidence="4">Tr-type G domain-containing protein</fullName>
    </recommendedName>
</protein>
<evidence type="ECO:0000259" key="4">
    <source>
        <dbReference type="PROSITE" id="PS51722"/>
    </source>
</evidence>
<accession>A0AA37UCW2</accession>
<dbReference type="EMBL" id="BSUL01000001">
    <property type="protein sequence ID" value="GMA27715.1"/>
    <property type="molecule type" value="Genomic_DNA"/>
</dbReference>
<dbReference type="GO" id="GO:0005525">
    <property type="term" value="F:GTP binding"/>
    <property type="evidence" value="ECO:0007669"/>
    <property type="project" value="UniProtKB-KW"/>
</dbReference>
<dbReference type="InterPro" id="IPR006297">
    <property type="entry name" value="EF-4"/>
</dbReference>
<keyword evidence="6" id="KW-1185">Reference proteome</keyword>
<dbReference type="GO" id="GO:0043022">
    <property type="term" value="F:ribosome binding"/>
    <property type="evidence" value="ECO:0007669"/>
    <property type="project" value="TreeGrafter"/>
</dbReference>
<evidence type="ECO:0000256" key="2">
    <source>
        <dbReference type="ARBA" id="ARBA00023134"/>
    </source>
</evidence>
<feature type="domain" description="Tr-type G" evidence="4">
    <location>
        <begin position="11"/>
        <end position="193"/>
    </location>
</feature>
<proteinExistence type="predicted"/>